<dbReference type="Pfam" id="PF18149">
    <property type="entry name" value="Helicase_PWI"/>
    <property type="match status" value="1"/>
</dbReference>
<accession>J9ERF1</accession>
<sequence>MEEFVEKYGTDTINPPADEYGPRTTRHIYWRKRFVEQTLHSNTAQSDDTIITIPSTTANSAPSSSKDIMTSGDIMSAINRIYDDPESVSRHLFDLLRSPNEDDDIQGELIDLLGFEQFDLVSKILSSREELLNCYNSVRQDVARTTKLERILV</sequence>
<evidence type="ECO:0000313" key="3">
    <source>
        <dbReference type="EMBL" id="EJW79642.1"/>
    </source>
</evidence>
<organism evidence="3 4">
    <name type="scientific">Wuchereria bancrofti</name>
    <dbReference type="NCBI Taxonomy" id="6293"/>
    <lineage>
        <taxon>Eukaryota</taxon>
        <taxon>Metazoa</taxon>
        <taxon>Ecdysozoa</taxon>
        <taxon>Nematoda</taxon>
        <taxon>Chromadorea</taxon>
        <taxon>Rhabditida</taxon>
        <taxon>Spirurina</taxon>
        <taxon>Spiruromorpha</taxon>
        <taxon>Filarioidea</taxon>
        <taxon>Onchocercidae</taxon>
        <taxon>Wuchereria</taxon>
    </lineage>
</organism>
<dbReference type="AlphaFoldDB" id="J9ERF1"/>
<feature type="region of interest" description="Disordered" evidence="1">
    <location>
        <begin position="1"/>
        <end position="20"/>
    </location>
</feature>
<proteinExistence type="predicted"/>
<reference evidence="4" key="1">
    <citation type="submission" date="2012-08" db="EMBL/GenBank/DDBJ databases">
        <title>The Genome Sequence of Wuchereria bancrofti.</title>
        <authorList>
            <person name="Nutman T.B."/>
            <person name="Fink D.L."/>
            <person name="Russ C."/>
            <person name="Young S."/>
            <person name="Zeng Q."/>
            <person name="Koehrsen M."/>
            <person name="Alvarado L."/>
            <person name="Berlin A."/>
            <person name="Chapman S.B."/>
            <person name="Chen Z."/>
            <person name="Freedman E."/>
            <person name="Gellesch M."/>
            <person name="Goldberg J."/>
            <person name="Griggs A."/>
            <person name="Gujja S."/>
            <person name="Heilman E.R."/>
            <person name="Heiman D."/>
            <person name="Hepburn T."/>
            <person name="Howarth C."/>
            <person name="Jen D."/>
            <person name="Larson L."/>
            <person name="Lewis B."/>
            <person name="Mehta T."/>
            <person name="Park D."/>
            <person name="Pearson M."/>
            <person name="Roberts A."/>
            <person name="Saif S."/>
            <person name="Shea T."/>
            <person name="Shenoy N."/>
            <person name="Sisk P."/>
            <person name="Stolte C."/>
            <person name="Sykes S."/>
            <person name="Walk T."/>
            <person name="White J."/>
            <person name="Yandava C."/>
            <person name="Haas B."/>
            <person name="Henn M.R."/>
            <person name="Nusbaum C."/>
            <person name="Birren B."/>
        </authorList>
    </citation>
    <scope>NUCLEOTIDE SEQUENCE [LARGE SCALE GENOMIC DNA]</scope>
    <source>
        <strain evidence="4">NA</strain>
    </source>
</reference>
<comment type="caution">
    <text evidence="3">The sequence shown here is derived from an EMBL/GenBank/DDBJ whole genome shotgun (WGS) entry which is preliminary data.</text>
</comment>
<protein>
    <recommendedName>
        <fullName evidence="2">Brr2 N-terminal helicase PWI domain-containing protein</fullName>
    </recommendedName>
</protein>
<name>J9ERF1_WUCBA</name>
<evidence type="ECO:0000313" key="4">
    <source>
        <dbReference type="Proteomes" id="UP000004810"/>
    </source>
</evidence>
<dbReference type="EMBL" id="ADBV01005265">
    <property type="protein sequence ID" value="EJW79642.1"/>
    <property type="molecule type" value="Genomic_DNA"/>
</dbReference>
<evidence type="ECO:0000259" key="2">
    <source>
        <dbReference type="Pfam" id="PF18149"/>
    </source>
</evidence>
<dbReference type="Proteomes" id="UP000004810">
    <property type="component" value="Unassembled WGS sequence"/>
</dbReference>
<evidence type="ECO:0000256" key="1">
    <source>
        <dbReference type="SAM" id="MobiDB-lite"/>
    </source>
</evidence>
<feature type="domain" description="Brr2 N-terminal helicase PWI" evidence="2">
    <location>
        <begin position="78"/>
        <end position="136"/>
    </location>
</feature>
<dbReference type="InterPro" id="IPR041094">
    <property type="entry name" value="Brr2_helicase_PWI"/>
</dbReference>
<gene>
    <name evidence="3" type="ORF">WUBG_09449</name>
</gene>